<feature type="transmembrane region" description="Helical" evidence="8">
    <location>
        <begin position="35"/>
        <end position="59"/>
    </location>
</feature>
<sequence>MEKYLYFAVNFFTIIICFIYSFHPKIRFDRYFVPFLKAGVSVAIPFILWDAWFTAEGIWWFNDRYLAGWRMLGLPVEEWLFFICIPFSCVFTYYYLDKFLNLKKDRPAARYGIFFAILLCLAIAVIHSDKDYTLLTFLTTGLSLALLKFVLKFDGITKVSLVYMILLLPFLIVNGVLTGTGIEEAIVNYNPDAFMGIRILTIPIEDAVYGYEMILWNVFLFFKFSENHKNHG</sequence>
<dbReference type="EMBL" id="FPJE01000010">
    <property type="protein sequence ID" value="SFW51985.1"/>
    <property type="molecule type" value="Genomic_DNA"/>
</dbReference>
<organism evidence="10 11">
    <name type="scientific">Sinomicrobium oceani</name>
    <dbReference type="NCBI Taxonomy" id="1150368"/>
    <lineage>
        <taxon>Bacteria</taxon>
        <taxon>Pseudomonadati</taxon>
        <taxon>Bacteroidota</taxon>
        <taxon>Flavobacteriia</taxon>
        <taxon>Flavobacteriales</taxon>
        <taxon>Flavobacteriaceae</taxon>
        <taxon>Sinomicrobium</taxon>
    </lineage>
</organism>
<evidence type="ECO:0000256" key="1">
    <source>
        <dbReference type="ARBA" id="ARBA00004141"/>
    </source>
</evidence>
<feature type="domain" description="Lycopene cyclase" evidence="9">
    <location>
        <begin position="132"/>
        <end position="222"/>
    </location>
</feature>
<reference evidence="10 11" key="1">
    <citation type="submission" date="2016-11" db="EMBL/GenBank/DDBJ databases">
        <authorList>
            <person name="Jaros S."/>
            <person name="Januszkiewicz K."/>
            <person name="Wedrychowicz H."/>
        </authorList>
    </citation>
    <scope>NUCLEOTIDE SEQUENCE [LARGE SCALE GENOMIC DNA]</scope>
    <source>
        <strain evidence="10 11">CGMCC 1.12145</strain>
    </source>
</reference>
<dbReference type="Pfam" id="PF18916">
    <property type="entry name" value="Lycopene_cyc"/>
    <property type="match status" value="2"/>
</dbReference>
<feature type="transmembrane region" description="Helical" evidence="8">
    <location>
        <begin position="6"/>
        <end position="23"/>
    </location>
</feature>
<evidence type="ECO:0000256" key="7">
    <source>
        <dbReference type="ARBA" id="ARBA00023235"/>
    </source>
</evidence>
<feature type="transmembrane region" description="Helical" evidence="8">
    <location>
        <begin position="132"/>
        <end position="151"/>
    </location>
</feature>
<comment type="pathway">
    <text evidence="2">Carotenoid biosynthesis.</text>
</comment>
<evidence type="ECO:0000256" key="4">
    <source>
        <dbReference type="ARBA" id="ARBA00022746"/>
    </source>
</evidence>
<feature type="domain" description="Lycopene cyclase" evidence="9">
    <location>
        <begin position="4"/>
        <end position="96"/>
    </location>
</feature>
<dbReference type="Proteomes" id="UP000182248">
    <property type="component" value="Unassembled WGS sequence"/>
</dbReference>
<feature type="transmembrane region" description="Helical" evidence="8">
    <location>
        <begin position="163"/>
        <end position="182"/>
    </location>
</feature>
<dbReference type="NCBIfam" id="TIGR03462">
    <property type="entry name" value="CarR_dom_SF"/>
    <property type="match status" value="1"/>
</dbReference>
<keyword evidence="11" id="KW-1185">Reference proteome</keyword>
<evidence type="ECO:0000256" key="5">
    <source>
        <dbReference type="ARBA" id="ARBA00022989"/>
    </source>
</evidence>
<dbReference type="GO" id="GO:0016872">
    <property type="term" value="F:intramolecular lyase activity"/>
    <property type="evidence" value="ECO:0007669"/>
    <property type="project" value="InterPro"/>
</dbReference>
<accession>A0A1K1PWX9</accession>
<protein>
    <submittedName>
        <fullName evidence="10">Lycopene cyclase domain-containing protein</fullName>
    </submittedName>
</protein>
<gene>
    <name evidence="10" type="ORF">SAMN02927921_02095</name>
</gene>
<dbReference type="OrthoDB" id="5195186at2"/>
<feature type="transmembrane region" description="Helical" evidence="8">
    <location>
        <begin position="202"/>
        <end position="222"/>
    </location>
</feature>
<evidence type="ECO:0000313" key="11">
    <source>
        <dbReference type="Proteomes" id="UP000182248"/>
    </source>
</evidence>
<dbReference type="GO" id="GO:0045436">
    <property type="term" value="F:lycopene beta cyclase activity"/>
    <property type="evidence" value="ECO:0007669"/>
    <property type="project" value="UniProtKB-ARBA"/>
</dbReference>
<dbReference type="STRING" id="1150368.SAMN02927921_02095"/>
<evidence type="ECO:0000256" key="3">
    <source>
        <dbReference type="ARBA" id="ARBA00022692"/>
    </source>
</evidence>
<dbReference type="GO" id="GO:0016020">
    <property type="term" value="C:membrane"/>
    <property type="evidence" value="ECO:0007669"/>
    <property type="project" value="UniProtKB-SubCell"/>
</dbReference>
<keyword evidence="7" id="KW-0413">Isomerase</keyword>
<keyword evidence="6 8" id="KW-0472">Membrane</keyword>
<evidence type="ECO:0000256" key="8">
    <source>
        <dbReference type="SAM" id="Phobius"/>
    </source>
</evidence>
<evidence type="ECO:0000259" key="9">
    <source>
        <dbReference type="Pfam" id="PF18916"/>
    </source>
</evidence>
<keyword evidence="3 8" id="KW-0812">Transmembrane</keyword>
<feature type="transmembrane region" description="Helical" evidence="8">
    <location>
        <begin position="79"/>
        <end position="96"/>
    </location>
</feature>
<dbReference type="InterPro" id="IPR017825">
    <property type="entry name" value="Lycopene_cyclase_dom"/>
</dbReference>
<proteinExistence type="predicted"/>
<keyword evidence="5 8" id="KW-1133">Transmembrane helix</keyword>
<evidence type="ECO:0000313" key="10">
    <source>
        <dbReference type="EMBL" id="SFW51985.1"/>
    </source>
</evidence>
<name>A0A1K1PWX9_9FLAO</name>
<comment type="subcellular location">
    <subcellularLocation>
        <location evidence="1">Membrane</location>
        <topology evidence="1">Multi-pass membrane protein</topology>
    </subcellularLocation>
</comment>
<keyword evidence="4" id="KW-0125">Carotenoid biosynthesis</keyword>
<evidence type="ECO:0000256" key="6">
    <source>
        <dbReference type="ARBA" id="ARBA00023136"/>
    </source>
</evidence>
<feature type="transmembrane region" description="Helical" evidence="8">
    <location>
        <begin position="108"/>
        <end position="126"/>
    </location>
</feature>
<dbReference type="AlphaFoldDB" id="A0A1K1PWX9"/>
<dbReference type="RefSeq" id="WP_072317315.1">
    <property type="nucleotide sequence ID" value="NZ_FPJE01000010.1"/>
</dbReference>
<evidence type="ECO:0000256" key="2">
    <source>
        <dbReference type="ARBA" id="ARBA00004829"/>
    </source>
</evidence>
<dbReference type="GO" id="GO:0016117">
    <property type="term" value="P:carotenoid biosynthetic process"/>
    <property type="evidence" value="ECO:0007669"/>
    <property type="project" value="UniProtKB-KW"/>
</dbReference>